<feature type="compositionally biased region" description="Polar residues" evidence="12">
    <location>
        <begin position="1509"/>
        <end position="1520"/>
    </location>
</feature>
<evidence type="ECO:0000256" key="10">
    <source>
        <dbReference type="PROSITE-ProRule" id="PRU00175"/>
    </source>
</evidence>
<dbReference type="PANTHER" id="PTHR46223:SF3">
    <property type="entry name" value="HISTONE-LYSINE N-METHYLTRANSFERASE SET-23"/>
    <property type="match status" value="1"/>
</dbReference>
<comment type="subcellular location">
    <subcellularLocation>
        <location evidence="1">Chromosome</location>
    </subcellularLocation>
</comment>
<dbReference type="Gene3D" id="2.170.270.10">
    <property type="entry name" value="SET domain"/>
    <property type="match status" value="1"/>
</dbReference>
<keyword evidence="15" id="KW-1185">Reference proteome</keyword>
<keyword evidence="9" id="KW-0539">Nucleus</keyword>
<dbReference type="InterPro" id="IPR050973">
    <property type="entry name" value="H3K9_Histone-Lys_N-MTase"/>
</dbReference>
<dbReference type="PANTHER" id="PTHR46223">
    <property type="entry name" value="HISTONE-LYSINE N-METHYLTRANSFERASE SUV39H"/>
    <property type="match status" value="1"/>
</dbReference>
<reference evidence="14 15" key="1">
    <citation type="submission" date="2014-11" db="EMBL/GenBank/DDBJ databases">
        <authorList>
            <person name="Zhu J."/>
            <person name="Qi W."/>
            <person name="Song R."/>
        </authorList>
    </citation>
    <scope>NUCLEOTIDE SEQUENCE [LARGE SCALE GENOMIC DNA]</scope>
</reference>
<keyword evidence="11" id="KW-0175">Coiled coil</keyword>
<keyword evidence="10" id="KW-0863">Zinc-finger</keyword>
<dbReference type="InterPro" id="IPR013083">
    <property type="entry name" value="Znf_RING/FYVE/PHD"/>
</dbReference>
<dbReference type="SUPFAM" id="SSF88697">
    <property type="entry name" value="PUA domain-like"/>
    <property type="match status" value="1"/>
</dbReference>
<feature type="compositionally biased region" description="Basic and acidic residues" evidence="12">
    <location>
        <begin position="16"/>
        <end position="29"/>
    </location>
</feature>
<feature type="compositionally biased region" description="Pro residues" evidence="12">
    <location>
        <begin position="1527"/>
        <end position="1544"/>
    </location>
</feature>
<feature type="region of interest" description="Disordered" evidence="12">
    <location>
        <begin position="1"/>
        <end position="43"/>
    </location>
</feature>
<evidence type="ECO:0000256" key="5">
    <source>
        <dbReference type="ARBA" id="ARBA00022691"/>
    </source>
</evidence>
<dbReference type="GO" id="GO:0008270">
    <property type="term" value="F:zinc ion binding"/>
    <property type="evidence" value="ECO:0007669"/>
    <property type="project" value="UniProtKB-KW"/>
</dbReference>
<evidence type="ECO:0000313" key="14">
    <source>
        <dbReference type="EMBL" id="CEM11255.1"/>
    </source>
</evidence>
<accession>A0A0G4FE57</accession>
<evidence type="ECO:0000256" key="3">
    <source>
        <dbReference type="ARBA" id="ARBA00022603"/>
    </source>
</evidence>
<feature type="region of interest" description="Disordered" evidence="12">
    <location>
        <begin position="906"/>
        <end position="928"/>
    </location>
</feature>
<feature type="region of interest" description="Disordered" evidence="12">
    <location>
        <begin position="1508"/>
        <end position="1548"/>
    </location>
</feature>
<dbReference type="Gene3D" id="3.30.40.10">
    <property type="entry name" value="Zinc/RING finger domain, C3HC4 (zinc finger)"/>
    <property type="match status" value="1"/>
</dbReference>
<evidence type="ECO:0000256" key="12">
    <source>
        <dbReference type="SAM" id="MobiDB-lite"/>
    </source>
</evidence>
<feature type="domain" description="RING-type" evidence="13">
    <location>
        <begin position="1729"/>
        <end position="1775"/>
    </location>
</feature>
<protein>
    <recommendedName>
        <fullName evidence="13">RING-type domain-containing protein</fullName>
    </recommendedName>
</protein>
<proteinExistence type="predicted"/>
<dbReference type="Proteomes" id="UP000041254">
    <property type="component" value="Unassembled WGS sequence"/>
</dbReference>
<dbReference type="InterPro" id="IPR003105">
    <property type="entry name" value="SRA_YDG"/>
</dbReference>
<feature type="compositionally biased region" description="Basic and acidic residues" evidence="12">
    <location>
        <begin position="1301"/>
        <end position="1313"/>
    </location>
</feature>
<dbReference type="EMBL" id="CDMY01000412">
    <property type="protein sequence ID" value="CEM11255.1"/>
    <property type="molecule type" value="Genomic_DNA"/>
</dbReference>
<dbReference type="VEuPathDB" id="CryptoDB:Vbra_5773"/>
<keyword evidence="2" id="KW-0158">Chromosome</keyword>
<dbReference type="InterPro" id="IPR036987">
    <property type="entry name" value="SRA-YDG_sf"/>
</dbReference>
<dbReference type="Pfam" id="PF02182">
    <property type="entry name" value="SAD_SRA"/>
    <property type="match status" value="1"/>
</dbReference>
<dbReference type="InParanoid" id="A0A0G4FE57"/>
<dbReference type="InterPro" id="IPR046341">
    <property type="entry name" value="SET_dom_sf"/>
</dbReference>
<evidence type="ECO:0000256" key="4">
    <source>
        <dbReference type="ARBA" id="ARBA00022679"/>
    </source>
</evidence>
<dbReference type="Pfam" id="PF13920">
    <property type="entry name" value="zf-C3HC4_3"/>
    <property type="match status" value="1"/>
</dbReference>
<keyword evidence="7" id="KW-0862">Zinc</keyword>
<evidence type="ECO:0000256" key="1">
    <source>
        <dbReference type="ARBA" id="ARBA00004286"/>
    </source>
</evidence>
<name>A0A0G4FE57_VITBC</name>
<keyword evidence="6" id="KW-0479">Metal-binding</keyword>
<evidence type="ECO:0000256" key="11">
    <source>
        <dbReference type="SAM" id="Coils"/>
    </source>
</evidence>
<dbReference type="PROSITE" id="PS50089">
    <property type="entry name" value="ZF_RING_2"/>
    <property type="match status" value="1"/>
</dbReference>
<feature type="compositionally biased region" description="Basic and acidic residues" evidence="12">
    <location>
        <begin position="1265"/>
        <end position="1279"/>
    </location>
</feature>
<feature type="coiled-coil region" evidence="11">
    <location>
        <begin position="1405"/>
        <end position="1460"/>
    </location>
</feature>
<evidence type="ECO:0000256" key="9">
    <source>
        <dbReference type="ARBA" id="ARBA00023242"/>
    </source>
</evidence>
<feature type="compositionally biased region" description="Basic residues" evidence="12">
    <location>
        <begin position="1229"/>
        <end position="1243"/>
    </location>
</feature>
<dbReference type="GO" id="GO:0003677">
    <property type="term" value="F:DNA binding"/>
    <property type="evidence" value="ECO:0007669"/>
    <property type="project" value="UniProtKB-KW"/>
</dbReference>
<feature type="region of interest" description="Disordered" evidence="12">
    <location>
        <begin position="1219"/>
        <end position="1339"/>
    </location>
</feature>
<organism evidence="14 15">
    <name type="scientific">Vitrella brassicaformis (strain CCMP3155)</name>
    <dbReference type="NCBI Taxonomy" id="1169540"/>
    <lineage>
        <taxon>Eukaryota</taxon>
        <taxon>Sar</taxon>
        <taxon>Alveolata</taxon>
        <taxon>Colpodellida</taxon>
        <taxon>Vitrellaceae</taxon>
        <taxon>Vitrella</taxon>
    </lineage>
</organism>
<evidence type="ECO:0000259" key="13">
    <source>
        <dbReference type="PROSITE" id="PS50089"/>
    </source>
</evidence>
<keyword evidence="8" id="KW-0238">DNA-binding</keyword>
<feature type="coiled-coil region" evidence="11">
    <location>
        <begin position="1589"/>
        <end position="1715"/>
    </location>
</feature>
<gene>
    <name evidence="14" type="ORF">Vbra_5773</name>
</gene>
<dbReference type="Pfam" id="PF00856">
    <property type="entry name" value="SET"/>
    <property type="match status" value="1"/>
</dbReference>
<dbReference type="SUPFAM" id="SSF82199">
    <property type="entry name" value="SET domain"/>
    <property type="match status" value="1"/>
</dbReference>
<keyword evidence="5" id="KW-0949">S-adenosyl-L-methionine</keyword>
<dbReference type="SMART" id="SM00317">
    <property type="entry name" value="SET"/>
    <property type="match status" value="1"/>
</dbReference>
<evidence type="ECO:0000256" key="6">
    <source>
        <dbReference type="ARBA" id="ARBA00022723"/>
    </source>
</evidence>
<dbReference type="GO" id="GO:0008168">
    <property type="term" value="F:methyltransferase activity"/>
    <property type="evidence" value="ECO:0007669"/>
    <property type="project" value="UniProtKB-KW"/>
</dbReference>
<dbReference type="GO" id="GO:0005694">
    <property type="term" value="C:chromosome"/>
    <property type="evidence" value="ECO:0007669"/>
    <property type="project" value="UniProtKB-SubCell"/>
</dbReference>
<dbReference type="InterPro" id="IPR015947">
    <property type="entry name" value="PUA-like_sf"/>
</dbReference>
<dbReference type="InterPro" id="IPR001841">
    <property type="entry name" value="Znf_RING"/>
</dbReference>
<evidence type="ECO:0000256" key="2">
    <source>
        <dbReference type="ARBA" id="ARBA00022454"/>
    </source>
</evidence>
<keyword evidence="4" id="KW-0808">Transferase</keyword>
<sequence length="1791" mass="197076">MSHPGPLCEANDTVDDCERTNDHADEATRPDLPLEETDIDSDSGSVLMGEEFDRYMLLSKEARVPFIESKFMRELASCPDLSDLSSVEAAADSVEEKIAQWLDPLMPRVKPAPYHTVGVAPGTIFSFPHIFRLTGVTNKEDGVVSVRFGDTMIKICTCVLVNDDGHDDKGDRILYAVRDDADGRDVHAQPMLHSFVSGMHVRVIRCFETRSEVAPRYGFRYDGHYCVEDAFRTSDHSGKGCWKFVLSFLPNDSGWRPPVNDDRMPSPESPPFVLDLAKSQEQHRCTSGRPHRVVVASPLDGCFHELSTSGGGFLCFKALFDCLLESSHERLREWRERQQMEHRFYPRPELHFPFQLHLAMDDSVRILPIPTNISQGQEDMAIPLLGCRHRPFFEQDISFTYAKESIAFTKLPTAGNTEQYPADLHFLPGVHWRVAVERGGDDERYSLIAQEVIPAGVFVMQLAGELIATSQLRGRVEQRVQKRLPVFPCVSLGEIGHAIDTTYFGNAARFLTRSDKPNLTAKVVLQSPSTAAPTAPTVCLFSNEAIPKGSFLTFEFIDETNSHPQQLPIATPDDPIFSVPIIEQSASTAALDSQQPLPAVKHALLRAKAITKSEKEALARQGRGDAVQVSVATKASIDGVCVDVIGFVFEAQCFQHTQWATDLTDEKLQEAISAGRGFVDGVMSSAEWANSAQRSTSLGREIPKKMQQYMRGVHVRFICEGMSRCTSLLQRNQLKMLNGTQLQYTREVPSTACFALRHLRAISEASSVPGWLERGMLIENKTVFSFCNLVAGWANPLCMDLEGKRHDATGHFSLPSDESQQGFSVVPFHGCDGIVTKQHQRATQHRQPPTAAAVAMMAAPSILISLVRAIVSQMPLRHLTEYQRVLRLTLSYLKITDLTKSDSAARSSSALVVPPSSPLPTPQPRDNTARPIEEQLLKEAIKAAKALVASVKAASHLPTSAVISFAQLGVCKKRSQPEGPVDTVGFVQGSWALLAGSASWAESLTPQGLCKALELACLHIGHPIRIVCGHASLGWRCADGVGPDLTIFRESGCPLIVVDMPVCFWRGPQAWQDGGVGERLVARARALADACREVVDLPENASFRELYPQMAEQLREFRVLVEGYPPSDPSSCVGVGFACRPLGVGEGLTLFMGHANDPEDLSDGFFMSVEFYSRQLRKSGHPASEEALIEVLEGVRRRRVDICSHVDLCEIFPGHEHEHEAGELSMTRQARRRRRKGKRGMVVRRHEGSAVESYATTTPVDSGDVEVREDPLPAPHHTETLQSSVQLLPPAASPPQPSNERAADLSEGDRLPTADRSAQGEEDGAASEPPPSDDQDHSPTAAVSFEASVSLPPPAGLEEIPSSFEGGPRYREPLEAAAAPAAATVERDHRTDEEREAEMAIAASLQEAAEELDQLKGQIAAAEEQKTGLEASLRHVLELLGQMEAQEAQLTDENDRLREANPVLSEDELALKATADDVRRFQGSIDMRDTELRQLMTSDVSQRLMELSQAASGGQPTAPSSDDRAPTPIPPPAMPPRSDSPPPSAAAATERVWLDELDRSECDIAAKIAMAKEHMEDVHTVIHELIVSVSEAEAKRAAYRSRLQGLIDDNEDLRQRDADRLTKEKLDGLTSIPAVMQFQQSAKSESDRLKQLRDQSNEHLMKLRDESYQKDVEGRLAAAKEAKDREAAEQLRKEKEAAAKMIADMQAQLKEERAKHAEGGGKDKTITTCVVCLAEPNDIALVPCGHQCLCKGCLERMKDTAKKDKKKVLTYPVCRAKAKSAVHVYNQGHRD</sequence>
<evidence type="ECO:0000313" key="15">
    <source>
        <dbReference type="Proteomes" id="UP000041254"/>
    </source>
</evidence>
<evidence type="ECO:0000256" key="7">
    <source>
        <dbReference type="ARBA" id="ARBA00022833"/>
    </source>
</evidence>
<evidence type="ECO:0000256" key="8">
    <source>
        <dbReference type="ARBA" id="ARBA00023125"/>
    </source>
</evidence>
<keyword evidence="3" id="KW-0489">Methyltransferase</keyword>
<dbReference type="InterPro" id="IPR001214">
    <property type="entry name" value="SET_dom"/>
</dbReference>
<dbReference type="GO" id="GO:0032259">
    <property type="term" value="P:methylation"/>
    <property type="evidence" value="ECO:0007669"/>
    <property type="project" value="UniProtKB-KW"/>
</dbReference>
<feature type="region of interest" description="Disordered" evidence="12">
    <location>
        <begin position="1349"/>
        <end position="1368"/>
    </location>
</feature>
<dbReference type="SMART" id="SM00466">
    <property type="entry name" value="SRA"/>
    <property type="match status" value="1"/>
</dbReference>
<dbReference type="OrthoDB" id="1711136at2759"/>
<dbReference type="STRING" id="1169540.A0A0G4FE57"/>
<dbReference type="Gene3D" id="2.30.280.10">
    <property type="entry name" value="SRA-YDG"/>
    <property type="match status" value="1"/>
</dbReference>